<feature type="region of interest" description="Disordered" evidence="6">
    <location>
        <begin position="107"/>
        <end position="172"/>
    </location>
</feature>
<evidence type="ECO:0000256" key="1">
    <source>
        <dbReference type="ARBA" id="ARBA00011764"/>
    </source>
</evidence>
<feature type="compositionally biased region" description="Polar residues" evidence="6">
    <location>
        <begin position="120"/>
        <end position="153"/>
    </location>
</feature>
<reference evidence="8" key="2">
    <citation type="submission" date="2014-07" db="EMBL/GenBank/DDBJ databases">
        <authorList>
            <person name="Hull J."/>
        </authorList>
    </citation>
    <scope>NUCLEOTIDE SEQUENCE</scope>
</reference>
<comment type="function">
    <text evidence="5">Involved in transvection phenomena (= synapsis-dependent gene expression), where the synaptic pairing of chromosomes carrying genes with which zeste interacts influences the expression of these genes. Zeste binds to DNA and stimulates transcription from a nearby promoter.</text>
</comment>
<evidence type="ECO:0000256" key="6">
    <source>
        <dbReference type="SAM" id="MobiDB-lite"/>
    </source>
</evidence>
<keyword evidence="4" id="KW-0804">Transcription</keyword>
<dbReference type="EMBL" id="GBHO01002186">
    <property type="protein sequence ID" value="JAG41418.1"/>
    <property type="molecule type" value="Transcribed_RNA"/>
</dbReference>
<evidence type="ECO:0000256" key="4">
    <source>
        <dbReference type="ARBA" id="ARBA00023163"/>
    </source>
</evidence>
<proteinExistence type="predicted"/>
<keyword evidence="3" id="KW-0805">Transcription regulation</keyword>
<feature type="compositionally biased region" description="Polar residues" evidence="6">
    <location>
        <begin position="160"/>
        <end position="172"/>
    </location>
</feature>
<evidence type="ECO:0000259" key="7">
    <source>
        <dbReference type="Pfam" id="PF13873"/>
    </source>
</evidence>
<dbReference type="Pfam" id="PF13873">
    <property type="entry name" value="Myb_DNA-bind_5"/>
    <property type="match status" value="1"/>
</dbReference>
<dbReference type="AlphaFoldDB" id="A0A0A9ZDK2"/>
<comment type="subunit">
    <text evidence="1">Self-associates forming complexes of several hundred monomers.</text>
</comment>
<gene>
    <name evidence="8" type="ORF">CM83_80580</name>
</gene>
<accession>A0A0A9ZDK2</accession>
<evidence type="ECO:0000313" key="8">
    <source>
        <dbReference type="EMBL" id="JAG41418.1"/>
    </source>
</evidence>
<dbReference type="InterPro" id="IPR028002">
    <property type="entry name" value="Myb_DNA-bind_5"/>
</dbReference>
<evidence type="ECO:0000256" key="3">
    <source>
        <dbReference type="ARBA" id="ARBA00023015"/>
    </source>
</evidence>
<evidence type="ECO:0000256" key="2">
    <source>
        <dbReference type="ARBA" id="ARBA00016807"/>
    </source>
</evidence>
<protein>
    <recommendedName>
        <fullName evidence="2">Regulatory protein zeste</fullName>
    </recommendedName>
</protein>
<evidence type="ECO:0000256" key="5">
    <source>
        <dbReference type="ARBA" id="ARBA00025466"/>
    </source>
</evidence>
<organism evidence="8">
    <name type="scientific">Lygus hesperus</name>
    <name type="common">Western plant bug</name>
    <dbReference type="NCBI Taxonomy" id="30085"/>
    <lineage>
        <taxon>Eukaryota</taxon>
        <taxon>Metazoa</taxon>
        <taxon>Ecdysozoa</taxon>
        <taxon>Arthropoda</taxon>
        <taxon>Hexapoda</taxon>
        <taxon>Insecta</taxon>
        <taxon>Pterygota</taxon>
        <taxon>Neoptera</taxon>
        <taxon>Paraneoptera</taxon>
        <taxon>Hemiptera</taxon>
        <taxon>Heteroptera</taxon>
        <taxon>Panheteroptera</taxon>
        <taxon>Cimicomorpha</taxon>
        <taxon>Miridae</taxon>
        <taxon>Mirini</taxon>
        <taxon>Lygus</taxon>
    </lineage>
</organism>
<name>A0A0A9ZDK2_LYGHE</name>
<feature type="domain" description="Myb/SANT-like DNA-binding" evidence="7">
    <location>
        <begin position="10"/>
        <end position="80"/>
    </location>
</feature>
<sequence length="240" mass="27607">MEKQNKRIVFGEEERAKVRQLVMERKGVVESKKSDLVTVAKKKQAWDEITSVFNSEGTFPKRTTVQLKKMWDNTKARRRAQKRLAESINYVEVDDVLIPAVDVVEGDDPDGPPIIPQEVHMSSTVPPLQSRPSTNVNDVQVPSTSTQQQEVTSPQPPSPAIQTPVSKKGSEYTSTDFYASRVRRDDQFVQNDRELHALRLTELHKKIQLLDQQIDIFRMKKDNEELKKRKLMLEISKLEQ</sequence>
<reference evidence="8" key="1">
    <citation type="journal article" date="2014" name="PLoS ONE">
        <title>Transcriptome-Based Identification of ABC Transporters in the Western Tarnished Plant Bug Lygus hesperus.</title>
        <authorList>
            <person name="Hull J.J."/>
            <person name="Chaney K."/>
            <person name="Geib S.M."/>
            <person name="Fabrick J.A."/>
            <person name="Brent C.S."/>
            <person name="Walsh D."/>
            <person name="Lavine L.C."/>
        </authorList>
    </citation>
    <scope>NUCLEOTIDE SEQUENCE</scope>
</reference>